<dbReference type="OrthoDB" id="9801162at2"/>
<sequence>MPDPARPLRVLVSEGSSTSAREAITILGLSGHHVEVCDPSPWCLSRCSRFVRKFHRCPGLRDDPAGYLTFVEQRLAGGKFDVLLPTHEQGFLFARVAQRIEGRAGLALPNFESYREAHSKAGFSRLLDRLGLPQPPTRIVQSAQGVHEAVRFPAVVKASVGTASRGIWFVRSADDLMRALHDLGGGDAFAGEVLVQDLVAGTTEKAQSVFCRGRMLGFHAYRQIAAGVGGGEAIKQSVSRPVVRAYVEQIGRALDWHGALSVDYIMPDVDTAPLLIDCNPRLVEPMNAYRSGVDLVGLSLLISLGETPAPLLASREGVLTHLAMQALLGCAARGGTRPDILTECLHLAAARGPYAGSSEELTPVQSDWISAVPLAITAAVLLASPKLAIKLALGGFGAHLLDAASIRMIESEGFYQHSSSSSAK</sequence>
<dbReference type="InterPro" id="IPR011761">
    <property type="entry name" value="ATP-grasp"/>
</dbReference>
<reference evidence="3 4" key="1">
    <citation type="submission" date="2014-03" db="EMBL/GenBank/DDBJ databases">
        <title>Bradyrhizobium valentinum sp. nov., isolated from effective nodules of Lupinus mariae-josephae, a lupine endemic of basic-lime soils in Eastern Spain.</title>
        <authorList>
            <person name="Duran D."/>
            <person name="Rey L."/>
            <person name="Navarro A."/>
            <person name="Busquets A."/>
            <person name="Imperial J."/>
            <person name="Ruiz-Argueso T."/>
        </authorList>
    </citation>
    <scope>NUCLEOTIDE SEQUENCE [LARGE SCALE GENOMIC DNA]</scope>
    <source>
        <strain evidence="3 4">Ro19</strain>
    </source>
</reference>
<gene>
    <name evidence="3" type="ORF">CQ13_01860</name>
</gene>
<dbReference type="SUPFAM" id="SSF56059">
    <property type="entry name" value="Glutathione synthetase ATP-binding domain-like"/>
    <property type="match status" value="1"/>
</dbReference>
<keyword evidence="1" id="KW-0067">ATP-binding</keyword>
<evidence type="ECO:0000313" key="3">
    <source>
        <dbReference type="EMBL" id="KRR30411.1"/>
    </source>
</evidence>
<evidence type="ECO:0000256" key="1">
    <source>
        <dbReference type="PROSITE-ProRule" id="PRU00409"/>
    </source>
</evidence>
<dbReference type="PROSITE" id="PS50975">
    <property type="entry name" value="ATP_GRASP"/>
    <property type="match status" value="1"/>
</dbReference>
<feature type="domain" description="ATP-grasp" evidence="2">
    <location>
        <begin position="124"/>
        <end position="304"/>
    </location>
</feature>
<dbReference type="InterPro" id="IPR013815">
    <property type="entry name" value="ATP_grasp_subdomain_1"/>
</dbReference>
<dbReference type="AlphaFoldDB" id="A0A0R3NE68"/>
<dbReference type="GO" id="GO:0046872">
    <property type="term" value="F:metal ion binding"/>
    <property type="evidence" value="ECO:0007669"/>
    <property type="project" value="InterPro"/>
</dbReference>
<accession>A0A0R3NE68</accession>
<name>A0A0R3NE68_9BRAD</name>
<dbReference type="Gene3D" id="3.30.1490.20">
    <property type="entry name" value="ATP-grasp fold, A domain"/>
    <property type="match status" value="1"/>
</dbReference>
<proteinExistence type="predicted"/>
<keyword evidence="4" id="KW-1185">Reference proteome</keyword>
<dbReference type="EMBL" id="LLYA01000001">
    <property type="protein sequence ID" value="KRR30411.1"/>
    <property type="molecule type" value="Genomic_DNA"/>
</dbReference>
<protein>
    <recommendedName>
        <fullName evidence="2">ATP-grasp domain-containing protein</fullName>
    </recommendedName>
</protein>
<dbReference type="Gene3D" id="3.30.470.20">
    <property type="entry name" value="ATP-grasp fold, B domain"/>
    <property type="match status" value="1"/>
</dbReference>
<dbReference type="GO" id="GO:0005524">
    <property type="term" value="F:ATP binding"/>
    <property type="evidence" value="ECO:0007669"/>
    <property type="project" value="UniProtKB-UniRule"/>
</dbReference>
<keyword evidence="1" id="KW-0547">Nucleotide-binding</keyword>
<dbReference type="RefSeq" id="WP_057841291.1">
    <property type="nucleotide sequence ID" value="NZ_LLYA01000001.1"/>
</dbReference>
<dbReference type="Proteomes" id="UP000052023">
    <property type="component" value="Unassembled WGS sequence"/>
</dbReference>
<evidence type="ECO:0000259" key="2">
    <source>
        <dbReference type="PROSITE" id="PS50975"/>
    </source>
</evidence>
<comment type="caution">
    <text evidence="3">The sequence shown here is derived from an EMBL/GenBank/DDBJ whole genome shotgun (WGS) entry which is preliminary data.</text>
</comment>
<organism evidence="3 4">
    <name type="scientific">Bradyrhizobium retamae</name>
    <dbReference type="NCBI Taxonomy" id="1300035"/>
    <lineage>
        <taxon>Bacteria</taxon>
        <taxon>Pseudomonadati</taxon>
        <taxon>Pseudomonadota</taxon>
        <taxon>Alphaproteobacteria</taxon>
        <taxon>Hyphomicrobiales</taxon>
        <taxon>Nitrobacteraceae</taxon>
        <taxon>Bradyrhizobium</taxon>
    </lineage>
</organism>
<evidence type="ECO:0000313" key="4">
    <source>
        <dbReference type="Proteomes" id="UP000052023"/>
    </source>
</evidence>